<dbReference type="Proteomes" id="UP000180253">
    <property type="component" value="Unassembled WGS sequence"/>
</dbReference>
<evidence type="ECO:0000313" key="2">
    <source>
        <dbReference type="EMBL" id="OHU96496.1"/>
    </source>
</evidence>
<dbReference type="GO" id="GO:0004553">
    <property type="term" value="F:hydrolase activity, hydrolyzing O-glycosyl compounds"/>
    <property type="evidence" value="ECO:0007669"/>
    <property type="project" value="InterPro"/>
</dbReference>
<reference evidence="2 3" key="1">
    <citation type="submission" date="2016-10" db="EMBL/GenBank/DDBJ databases">
        <title>Pseudoalteromonas amylolytica sp. nov., isolated from the surface seawater.</title>
        <authorList>
            <person name="Wu Y.-H."/>
            <person name="Cheng H."/>
            <person name="Jin X.-B."/>
            <person name="Wang C.-S."/>
            <person name="Xu X.-W."/>
        </authorList>
    </citation>
    <scope>NUCLEOTIDE SEQUENCE [LARGE SCALE GENOMIC DNA]</scope>
    <source>
        <strain evidence="2 3">JCM 12483</strain>
    </source>
</reference>
<dbReference type="Pfam" id="PF00404">
    <property type="entry name" value="Dockerin_1"/>
    <property type="match status" value="1"/>
</dbReference>
<keyword evidence="3" id="KW-1185">Reference proteome</keyword>
<protein>
    <recommendedName>
        <fullName evidence="1">Dockerin domain-containing protein</fullName>
    </recommendedName>
</protein>
<dbReference type="InterPro" id="IPR016134">
    <property type="entry name" value="Dockerin_dom"/>
</dbReference>
<name>A0A1S1NAT7_9GAMM</name>
<dbReference type="SUPFAM" id="SSF63446">
    <property type="entry name" value="Type I dockerin domain"/>
    <property type="match status" value="1"/>
</dbReference>
<sequence>MGNVSHLAIDGNYDGIRVYMNDVLVQINADGSFEAHTRPGEAIIRIEVNGFLPAEKTLQLAESDLTTELGTISLIGGDITKDKQINIADLTLLLASYRSTKADGPNYVLEADYNRDEQINIQDLTILGNNYGKSGPQQL</sequence>
<evidence type="ECO:0000313" key="3">
    <source>
        <dbReference type="Proteomes" id="UP000180253"/>
    </source>
</evidence>
<dbReference type="Gene3D" id="2.60.40.4130">
    <property type="match status" value="1"/>
</dbReference>
<evidence type="ECO:0000259" key="1">
    <source>
        <dbReference type="PROSITE" id="PS51766"/>
    </source>
</evidence>
<dbReference type="GO" id="GO:0000272">
    <property type="term" value="P:polysaccharide catabolic process"/>
    <property type="evidence" value="ECO:0007669"/>
    <property type="project" value="InterPro"/>
</dbReference>
<feature type="domain" description="Dockerin" evidence="1">
    <location>
        <begin position="72"/>
        <end position="137"/>
    </location>
</feature>
<accession>A0A1S1NAT7</accession>
<comment type="caution">
    <text evidence="2">The sequence shown here is derived from an EMBL/GenBank/DDBJ whole genome shotgun (WGS) entry which is preliminary data.</text>
</comment>
<dbReference type="STRING" id="327939.BIW53_03990"/>
<dbReference type="InterPro" id="IPR036439">
    <property type="entry name" value="Dockerin_dom_sf"/>
</dbReference>
<proteinExistence type="predicted"/>
<dbReference type="OrthoDB" id="6091599at2"/>
<organism evidence="2 3">
    <name type="scientific">Pseudoalteromonas byunsanensis</name>
    <dbReference type="NCBI Taxonomy" id="327939"/>
    <lineage>
        <taxon>Bacteria</taxon>
        <taxon>Pseudomonadati</taxon>
        <taxon>Pseudomonadota</taxon>
        <taxon>Gammaproteobacteria</taxon>
        <taxon>Alteromonadales</taxon>
        <taxon>Pseudoalteromonadaceae</taxon>
        <taxon>Pseudoalteromonas</taxon>
    </lineage>
</organism>
<dbReference type="PROSITE" id="PS51766">
    <property type="entry name" value="DOCKERIN"/>
    <property type="match status" value="1"/>
</dbReference>
<dbReference type="RefSeq" id="WP_070990525.1">
    <property type="nucleotide sequence ID" value="NZ_CBCSHD010000001.1"/>
</dbReference>
<dbReference type="AlphaFoldDB" id="A0A1S1NAT7"/>
<gene>
    <name evidence="2" type="ORF">BIW53_03990</name>
</gene>
<dbReference type="EMBL" id="MNAN01000026">
    <property type="protein sequence ID" value="OHU96496.1"/>
    <property type="molecule type" value="Genomic_DNA"/>
</dbReference>
<dbReference type="InterPro" id="IPR002105">
    <property type="entry name" value="Dockerin_1_rpt"/>
</dbReference>